<comment type="cofactor">
    <cofactor evidence="1">
        <name>Zn(2+)</name>
        <dbReference type="ChEBI" id="CHEBI:29105"/>
    </cofactor>
</comment>
<comment type="similarity">
    <text evidence="2 7">Belongs to the peptidase M14 family.</text>
</comment>
<keyword evidence="4" id="KW-0378">Hydrolase</keyword>
<feature type="chain" id="PRO_5046566613" evidence="8">
    <location>
        <begin position="23"/>
        <end position="851"/>
    </location>
</feature>
<dbReference type="PROSITE" id="PS52035">
    <property type="entry name" value="PEPTIDASE_M14"/>
    <property type="match status" value="1"/>
</dbReference>
<keyword evidence="6" id="KW-0482">Metalloprotease</keyword>
<name>A0ABY9TJD9_9GAMM</name>
<keyword evidence="3" id="KW-0645">Protease</keyword>
<dbReference type="InterPro" id="IPR000834">
    <property type="entry name" value="Peptidase_M14"/>
</dbReference>
<evidence type="ECO:0000256" key="2">
    <source>
        <dbReference type="ARBA" id="ARBA00005988"/>
    </source>
</evidence>
<dbReference type="SUPFAM" id="SSF52317">
    <property type="entry name" value="Class I glutamine amidotransferase-like"/>
    <property type="match status" value="1"/>
</dbReference>
<keyword evidence="11" id="KW-1185">Reference proteome</keyword>
<comment type="caution">
    <text evidence="7">Lacks conserved residue(s) required for the propagation of feature annotation.</text>
</comment>
<dbReference type="PANTHER" id="PTHR11705:SF143">
    <property type="entry name" value="SLL0236 PROTEIN"/>
    <property type="match status" value="1"/>
</dbReference>
<proteinExistence type="inferred from homology"/>
<evidence type="ECO:0000313" key="10">
    <source>
        <dbReference type="EMBL" id="WNC68887.1"/>
    </source>
</evidence>
<feature type="domain" description="Peptidase M14" evidence="9">
    <location>
        <begin position="53"/>
        <end position="340"/>
    </location>
</feature>
<protein>
    <submittedName>
        <fullName evidence="10">M14 family zinc carboxypeptidase</fullName>
    </submittedName>
</protein>
<evidence type="ECO:0000256" key="8">
    <source>
        <dbReference type="SAM" id="SignalP"/>
    </source>
</evidence>
<dbReference type="InterPro" id="IPR029062">
    <property type="entry name" value="Class_I_gatase-like"/>
</dbReference>
<dbReference type="SUPFAM" id="SSF53187">
    <property type="entry name" value="Zn-dependent exopeptidases"/>
    <property type="match status" value="1"/>
</dbReference>
<gene>
    <name evidence="10" type="ORF">RI845_01735</name>
</gene>
<feature type="signal peptide" evidence="8">
    <location>
        <begin position="1"/>
        <end position="22"/>
    </location>
</feature>
<dbReference type="EMBL" id="CP134146">
    <property type="protein sequence ID" value="WNC68887.1"/>
    <property type="molecule type" value="Genomic_DNA"/>
</dbReference>
<dbReference type="Proteomes" id="UP001248581">
    <property type="component" value="Chromosome"/>
</dbReference>
<accession>A0ABY9TJD9</accession>
<dbReference type="RefSeq" id="WP_348388041.1">
    <property type="nucleotide sequence ID" value="NZ_CP134146.1"/>
</dbReference>
<dbReference type="Pfam" id="PF00246">
    <property type="entry name" value="Peptidase_M14"/>
    <property type="match status" value="1"/>
</dbReference>
<keyword evidence="5" id="KW-0862">Zinc</keyword>
<organism evidence="10 11">
    <name type="scientific">Thalassotalea nanhaiensis</name>
    <dbReference type="NCBI Taxonomy" id="3065648"/>
    <lineage>
        <taxon>Bacteria</taxon>
        <taxon>Pseudomonadati</taxon>
        <taxon>Pseudomonadota</taxon>
        <taxon>Gammaproteobacteria</taxon>
        <taxon>Alteromonadales</taxon>
        <taxon>Colwelliaceae</taxon>
        <taxon>Thalassotalea</taxon>
    </lineage>
</organism>
<reference evidence="11" key="1">
    <citation type="submission" date="2023-09" db="EMBL/GenBank/DDBJ databases">
        <authorList>
            <person name="Li S."/>
            <person name="Li X."/>
            <person name="Zhang C."/>
            <person name="Zhao Z."/>
        </authorList>
    </citation>
    <scope>NUCLEOTIDE SEQUENCE [LARGE SCALE GENOMIC DNA]</scope>
    <source>
        <strain evidence="11">SQ345</strain>
    </source>
</reference>
<evidence type="ECO:0000259" key="9">
    <source>
        <dbReference type="PROSITE" id="PS52035"/>
    </source>
</evidence>
<evidence type="ECO:0000256" key="4">
    <source>
        <dbReference type="ARBA" id="ARBA00022801"/>
    </source>
</evidence>
<evidence type="ECO:0000256" key="1">
    <source>
        <dbReference type="ARBA" id="ARBA00001947"/>
    </source>
</evidence>
<evidence type="ECO:0000256" key="6">
    <source>
        <dbReference type="ARBA" id="ARBA00023049"/>
    </source>
</evidence>
<evidence type="ECO:0000256" key="3">
    <source>
        <dbReference type="ARBA" id="ARBA00022670"/>
    </source>
</evidence>
<keyword evidence="8" id="KW-0732">Signal</keyword>
<dbReference type="PANTHER" id="PTHR11705">
    <property type="entry name" value="PROTEASE FAMILY M14 CARBOXYPEPTIDASE A,B"/>
    <property type="match status" value="1"/>
</dbReference>
<dbReference type="Gene3D" id="3.40.630.10">
    <property type="entry name" value="Zn peptidases"/>
    <property type="match status" value="1"/>
</dbReference>
<sequence>MLFKLMKALILCSISITALVQAEPLDYYFGNQTKYRLDIPTPESILKFNVGDRHVRHDQLMQYFDALAASSDNVNVTDIGFTNEHRRQVVATISSKANIENLDKILADRRATGKQDPDAPVVVWLGYSIHGNEISGANASMLVAYQLAAAISSEIDAILNNVIVVIEPSLNPDGMDLFTTWVNSNRNQSFNTDPNHRTHIRQWPSGRTNHFMFDLNRDWLPLSQVESQNRVKNFHYYKPNVLADFHEMGKDGNYFFQPGVPSRNNPITPVKTIELTQLFANYHAKALDSDNRLYYSEEGFDDFYYGKGSTYPDINAAVGILFEQASSRGFVTDSANGELTFGFGIKNHVLTSFSTLTAAKENKVQLHEHRNEFYQSIDKLVADEDYAGYLFNEEHDSYRLNTFLDLLNQHQIQAYPLTKTYQGDLRNYNQGTSYYVPLKQNQYRLIKTIFERVTSFKDNTFYDVSGWTLPLAYNINAVQVESSRSVKFSSSPWQPVDSKIVSPTAPAYAYAFKWDNYLAPKMLNKLLNSGIKAKVATKAFSAEIGQKVETFNAGTIVISQGLQQSDNWFDTLTSIQKQIPIELTAISTGLTIKGIDLGSPSLKSLAPVKVLMMGGQGVTPNEAGHMLYYLDNTLNIPVSIIETSRLAKIDLSAYSHIIMVDGEYKTMPEGTSKKLKAWLEQGGSIYAQKRALKYLAAKNLLNASFTSKSEINRLFDTHDLSYADKSSLAAQKLIAGTIFSAKLDLSHPLAYGYSEDSLPVFKNSTVIIEQPSKPFVTVARFTNSPLLSGYAAPEMIDKVSGNAAIVAHNVGRGRIIASSSNLVFRGYWQGTAKIVANALFFSKAFSVNGKE</sequence>
<dbReference type="GO" id="GO:0004180">
    <property type="term" value="F:carboxypeptidase activity"/>
    <property type="evidence" value="ECO:0007669"/>
    <property type="project" value="UniProtKB-KW"/>
</dbReference>
<evidence type="ECO:0000313" key="11">
    <source>
        <dbReference type="Proteomes" id="UP001248581"/>
    </source>
</evidence>
<keyword evidence="10" id="KW-0121">Carboxypeptidase</keyword>
<evidence type="ECO:0000256" key="7">
    <source>
        <dbReference type="PROSITE-ProRule" id="PRU01379"/>
    </source>
</evidence>
<dbReference type="Gene3D" id="3.40.50.880">
    <property type="match status" value="1"/>
</dbReference>
<evidence type="ECO:0000256" key="5">
    <source>
        <dbReference type="ARBA" id="ARBA00022833"/>
    </source>
</evidence>
<dbReference type="CDD" id="cd03143">
    <property type="entry name" value="A4_beta-galactosidase_middle_domain"/>
    <property type="match status" value="1"/>
</dbReference>